<dbReference type="Pfam" id="PF12833">
    <property type="entry name" value="HTH_18"/>
    <property type="match status" value="1"/>
</dbReference>
<dbReference type="CDD" id="cd06124">
    <property type="entry name" value="cupin_NimR-like_N"/>
    <property type="match status" value="1"/>
</dbReference>
<keyword evidence="3" id="KW-0238">DNA-binding</keyword>
<dbReference type="PROSITE" id="PS00041">
    <property type="entry name" value="HTH_ARAC_FAMILY_1"/>
    <property type="match status" value="1"/>
</dbReference>
<keyword evidence="7" id="KW-1185">Reference proteome</keyword>
<evidence type="ECO:0000256" key="3">
    <source>
        <dbReference type="ARBA" id="ARBA00023125"/>
    </source>
</evidence>
<dbReference type="PANTHER" id="PTHR11019:SF159">
    <property type="entry name" value="TRANSCRIPTIONAL REGULATOR-RELATED"/>
    <property type="match status" value="1"/>
</dbReference>
<name>A0A4S8F619_9BURK</name>
<dbReference type="InterPro" id="IPR014710">
    <property type="entry name" value="RmlC-like_jellyroll"/>
</dbReference>
<organism evidence="6 7">
    <name type="scientific">Lampropedia puyangensis</name>
    <dbReference type="NCBI Taxonomy" id="1330072"/>
    <lineage>
        <taxon>Bacteria</taxon>
        <taxon>Pseudomonadati</taxon>
        <taxon>Pseudomonadota</taxon>
        <taxon>Betaproteobacteria</taxon>
        <taxon>Burkholderiales</taxon>
        <taxon>Comamonadaceae</taxon>
        <taxon>Lampropedia</taxon>
    </lineage>
</organism>
<evidence type="ECO:0000313" key="7">
    <source>
        <dbReference type="Proteomes" id="UP000308917"/>
    </source>
</evidence>
<dbReference type="RefSeq" id="WP_136573060.1">
    <property type="nucleotide sequence ID" value="NZ_STFG01000005.1"/>
</dbReference>
<keyword evidence="4" id="KW-0804">Transcription</keyword>
<dbReference type="SUPFAM" id="SSF51182">
    <property type="entry name" value="RmlC-like cupins"/>
    <property type="match status" value="1"/>
</dbReference>
<dbReference type="PRINTS" id="PR00032">
    <property type="entry name" value="HTHARAC"/>
</dbReference>
<dbReference type="OrthoDB" id="2536004at2"/>
<evidence type="ECO:0000256" key="1">
    <source>
        <dbReference type="ARBA" id="ARBA00022491"/>
    </source>
</evidence>
<dbReference type="SUPFAM" id="SSF46689">
    <property type="entry name" value="Homeodomain-like"/>
    <property type="match status" value="1"/>
</dbReference>
<protein>
    <submittedName>
        <fullName evidence="6">Helix-turn-helix transcriptional regulator</fullName>
    </submittedName>
</protein>
<dbReference type="Gene3D" id="1.10.10.60">
    <property type="entry name" value="Homeodomain-like"/>
    <property type="match status" value="1"/>
</dbReference>
<gene>
    <name evidence="6" type="ORF">E9531_07130</name>
</gene>
<dbReference type="FunFam" id="1.10.10.60:FF:000132">
    <property type="entry name" value="AraC family transcriptional regulator"/>
    <property type="match status" value="1"/>
</dbReference>
<dbReference type="InterPro" id="IPR009057">
    <property type="entry name" value="Homeodomain-like_sf"/>
</dbReference>
<dbReference type="GO" id="GO:0003700">
    <property type="term" value="F:DNA-binding transcription factor activity"/>
    <property type="evidence" value="ECO:0007669"/>
    <property type="project" value="InterPro"/>
</dbReference>
<dbReference type="PANTHER" id="PTHR11019">
    <property type="entry name" value="HTH-TYPE TRANSCRIPTIONAL REGULATOR NIMR"/>
    <property type="match status" value="1"/>
</dbReference>
<comment type="caution">
    <text evidence="6">The sequence shown here is derived from an EMBL/GenBank/DDBJ whole genome shotgun (WGS) entry which is preliminary data.</text>
</comment>
<dbReference type="InterPro" id="IPR020449">
    <property type="entry name" value="Tscrpt_reg_AraC-type_HTH"/>
</dbReference>
<keyword evidence="1" id="KW-0678">Repressor</keyword>
<feature type="domain" description="HTH araC/xylS-type" evidence="5">
    <location>
        <begin position="169"/>
        <end position="265"/>
    </location>
</feature>
<sequence>MSDSQTLKSKQYDNLPRALVVMEEASPNGKATGWHSHPRGQLLYATKGVMLYATKGVMLVHSDLGSWVIPPNRGLWLVAGVRHNVIMSGDVLMRTAYIDARQIPHLPSQSCAIVVSPLLRELLVAASSISPTAALDARQTRILELIVDELRVSSTMALHLPMPSDARLARICQALASNPADPTDAAKWALRINVSERTLHRLFSKELGMRFAQWREQARLMLALQKMAAGHKMLSVALDCGYASPSAFSAMFKRHFGLPPSEFYQ</sequence>
<dbReference type="Gene3D" id="2.60.120.10">
    <property type="entry name" value="Jelly Rolls"/>
    <property type="match status" value="1"/>
</dbReference>
<evidence type="ECO:0000256" key="4">
    <source>
        <dbReference type="ARBA" id="ARBA00023163"/>
    </source>
</evidence>
<dbReference type="PROSITE" id="PS01124">
    <property type="entry name" value="HTH_ARAC_FAMILY_2"/>
    <property type="match status" value="1"/>
</dbReference>
<dbReference type="AlphaFoldDB" id="A0A4S8F619"/>
<keyword evidence="2" id="KW-0805">Transcription regulation</keyword>
<evidence type="ECO:0000313" key="6">
    <source>
        <dbReference type="EMBL" id="THU02860.1"/>
    </source>
</evidence>
<dbReference type="Proteomes" id="UP000308917">
    <property type="component" value="Unassembled WGS sequence"/>
</dbReference>
<proteinExistence type="predicted"/>
<dbReference type="SMART" id="SM00342">
    <property type="entry name" value="HTH_ARAC"/>
    <property type="match status" value="1"/>
</dbReference>
<dbReference type="EMBL" id="STFG01000005">
    <property type="protein sequence ID" value="THU02860.1"/>
    <property type="molecule type" value="Genomic_DNA"/>
</dbReference>
<reference evidence="6 7" key="1">
    <citation type="journal article" date="2015" name="Antonie Van Leeuwenhoek">
        <title>Lampropedia puyangensis sp. nov., isolated from symptomatic bark of Populus ? euramericana canker and emended description of Lampropedia hyalina (Ehrenberg 1832) Lee et al. 2004.</title>
        <authorList>
            <person name="Li Y."/>
            <person name="Wang T."/>
            <person name="Piao C.G."/>
            <person name="Wang L.F."/>
            <person name="Tian G.Z."/>
            <person name="Zhu T.H."/>
            <person name="Guo M.W."/>
        </authorList>
    </citation>
    <scope>NUCLEOTIDE SEQUENCE [LARGE SCALE GENOMIC DNA]</scope>
    <source>
        <strain evidence="6 7">2-bin</strain>
    </source>
</reference>
<evidence type="ECO:0000259" key="5">
    <source>
        <dbReference type="PROSITE" id="PS01124"/>
    </source>
</evidence>
<accession>A0A4S8F619</accession>
<evidence type="ECO:0000256" key="2">
    <source>
        <dbReference type="ARBA" id="ARBA00023015"/>
    </source>
</evidence>
<dbReference type="InterPro" id="IPR018062">
    <property type="entry name" value="HTH_AraC-typ_CS"/>
</dbReference>
<dbReference type="GO" id="GO:0043565">
    <property type="term" value="F:sequence-specific DNA binding"/>
    <property type="evidence" value="ECO:0007669"/>
    <property type="project" value="InterPro"/>
</dbReference>
<dbReference type="InterPro" id="IPR011051">
    <property type="entry name" value="RmlC_Cupin_sf"/>
</dbReference>
<dbReference type="InterPro" id="IPR018060">
    <property type="entry name" value="HTH_AraC"/>
</dbReference>